<keyword evidence="3" id="KW-1185">Reference proteome</keyword>
<evidence type="ECO:0000313" key="2">
    <source>
        <dbReference type="EMBL" id="MFC3125682.1"/>
    </source>
</evidence>
<evidence type="ECO:0000259" key="1">
    <source>
        <dbReference type="Pfam" id="PF01656"/>
    </source>
</evidence>
<feature type="domain" description="CobQ/CobB/MinD/ParA nucleotide binding" evidence="1">
    <location>
        <begin position="5"/>
        <end position="117"/>
    </location>
</feature>
<sequence>MAFVVAVAQRKGGAGKSTVAANLATAMAVAGCKVALLDTDPQQTLGRWHTLRTGHRKASPLTFETSAGWRLPGTVDRMRTSHELVVIDTPPHDDLDSRTAIRAADLVLVPLQASPPDLWAMDATLDQARAERRTVLLVMNRLSATGRLRDQTLSTIGQRGLPLLEPAFGSRADFVNAFAVGLGVTEAAPRGLAAAEARAVAEAVMRQGKAG</sequence>
<dbReference type="InterPro" id="IPR027417">
    <property type="entry name" value="P-loop_NTPase"/>
</dbReference>
<dbReference type="InterPro" id="IPR002586">
    <property type="entry name" value="CobQ/CobB/MinD/ParA_Nub-bd_dom"/>
</dbReference>
<proteinExistence type="predicted"/>
<dbReference type="Pfam" id="PF01656">
    <property type="entry name" value="CbiA"/>
    <property type="match status" value="1"/>
</dbReference>
<reference evidence="3" key="1">
    <citation type="journal article" date="2019" name="Int. J. Syst. Evol. Microbiol.">
        <title>The Global Catalogue of Microorganisms (GCM) 10K type strain sequencing project: providing services to taxonomists for standard genome sequencing and annotation.</title>
        <authorList>
            <consortium name="The Broad Institute Genomics Platform"/>
            <consortium name="The Broad Institute Genome Sequencing Center for Infectious Disease"/>
            <person name="Wu L."/>
            <person name="Ma J."/>
        </authorList>
    </citation>
    <scope>NUCLEOTIDE SEQUENCE [LARGE SCALE GENOMIC DNA]</scope>
    <source>
        <strain evidence="3">KCTC 52094</strain>
    </source>
</reference>
<gene>
    <name evidence="2" type="ORF">ACFOD4_11450</name>
</gene>
<name>A0ABV7G639_9PROT</name>
<organism evidence="2 3">
    <name type="scientific">Teichococcus globiformis</name>
    <dbReference type="NCBI Taxonomy" id="2307229"/>
    <lineage>
        <taxon>Bacteria</taxon>
        <taxon>Pseudomonadati</taxon>
        <taxon>Pseudomonadota</taxon>
        <taxon>Alphaproteobacteria</taxon>
        <taxon>Acetobacterales</taxon>
        <taxon>Roseomonadaceae</taxon>
        <taxon>Roseomonas</taxon>
    </lineage>
</organism>
<dbReference type="EMBL" id="JBHRTN010000010">
    <property type="protein sequence ID" value="MFC3125682.1"/>
    <property type="molecule type" value="Genomic_DNA"/>
</dbReference>
<dbReference type="PANTHER" id="PTHR13696">
    <property type="entry name" value="P-LOOP CONTAINING NUCLEOSIDE TRIPHOSPHATE HYDROLASE"/>
    <property type="match status" value="1"/>
</dbReference>
<dbReference type="SUPFAM" id="SSF52540">
    <property type="entry name" value="P-loop containing nucleoside triphosphate hydrolases"/>
    <property type="match status" value="1"/>
</dbReference>
<dbReference type="InterPro" id="IPR050678">
    <property type="entry name" value="DNA_Partitioning_ATPase"/>
</dbReference>
<dbReference type="PANTHER" id="PTHR13696:SF96">
    <property type="entry name" value="COBQ_COBB_MIND_PARA NUCLEOTIDE BINDING DOMAIN-CONTAINING PROTEIN"/>
    <property type="match status" value="1"/>
</dbReference>
<dbReference type="Proteomes" id="UP001595593">
    <property type="component" value="Unassembled WGS sequence"/>
</dbReference>
<evidence type="ECO:0000313" key="3">
    <source>
        <dbReference type="Proteomes" id="UP001595593"/>
    </source>
</evidence>
<dbReference type="CDD" id="cd02042">
    <property type="entry name" value="ParAB_family"/>
    <property type="match status" value="1"/>
</dbReference>
<accession>A0ABV7G639</accession>
<comment type="caution">
    <text evidence="2">The sequence shown here is derived from an EMBL/GenBank/DDBJ whole genome shotgun (WGS) entry which is preliminary data.</text>
</comment>
<dbReference type="RefSeq" id="WP_379596538.1">
    <property type="nucleotide sequence ID" value="NZ_JBHRTN010000010.1"/>
</dbReference>
<dbReference type="Gene3D" id="3.40.50.300">
    <property type="entry name" value="P-loop containing nucleotide triphosphate hydrolases"/>
    <property type="match status" value="1"/>
</dbReference>
<protein>
    <submittedName>
        <fullName evidence="2">AAA family ATPase</fullName>
    </submittedName>
</protein>
<dbReference type="PIRSF" id="PIRSF009320">
    <property type="entry name" value="Nuc_binding_HP_1000"/>
    <property type="match status" value="1"/>
</dbReference>